<gene>
    <name evidence="5" type="ORF">GCL60_13650</name>
</gene>
<dbReference type="GO" id="GO:0009307">
    <property type="term" value="P:DNA restriction-modification system"/>
    <property type="evidence" value="ECO:0007669"/>
    <property type="project" value="UniProtKB-KW"/>
</dbReference>
<sequence length="404" mass="46423">MKAWEQVFLTEICRPKQWPTITQEQLTEIGYPVYGANGVIGYFDRYNHEEPTILITCRGATCGTINVCESKSYVTGNAMALDNLDTLKVNQDYLAHFLKHKGFKYIITGAAQPQITLQSLGKYKIDLPPLPEQKRIADILDRADELRTKRRQAIEHLNELKKSIFLDMFGDPVTNSKGWVIKPLEQLVHEFRYGTSNKSGEKGYPTLRIPNVFQGELNFEEIKNVLVDDSEFHRLKLQEGDLLIVRTNGNQNYVGRCAVFETCRVIESGYDDNIFIYASYLIRLRLRNEVNSIYLRDFLLSQEGRRQLLSKSKTSAGQYNINTQGLGSINIPIPCPNLQKKYINRIVVISKQIKIYQLFFEQLNNLFSSLQDRAFKGELSKNDSLESILKNHAKNQNKQPESQL</sequence>
<dbReference type="Proteomes" id="UP000437748">
    <property type="component" value="Unassembled WGS sequence"/>
</dbReference>
<dbReference type="RefSeq" id="WP_153421298.1">
    <property type="nucleotide sequence ID" value="NZ_WFLM01000005.1"/>
</dbReference>
<dbReference type="SUPFAM" id="SSF116734">
    <property type="entry name" value="DNA methylase specificity domain"/>
    <property type="match status" value="2"/>
</dbReference>
<organism evidence="5 6">
    <name type="scientific">Silvanigrella paludirubra</name>
    <dbReference type="NCBI Taxonomy" id="2499159"/>
    <lineage>
        <taxon>Bacteria</taxon>
        <taxon>Pseudomonadati</taxon>
        <taxon>Bdellovibrionota</taxon>
        <taxon>Oligoflexia</taxon>
        <taxon>Silvanigrellales</taxon>
        <taxon>Silvanigrellaceae</taxon>
        <taxon>Silvanigrella</taxon>
    </lineage>
</organism>
<evidence type="ECO:0000256" key="2">
    <source>
        <dbReference type="ARBA" id="ARBA00022747"/>
    </source>
</evidence>
<keyword evidence="2" id="KW-0680">Restriction system</keyword>
<dbReference type="EMBL" id="WFLM01000005">
    <property type="protein sequence ID" value="KAB8036883.1"/>
    <property type="molecule type" value="Genomic_DNA"/>
</dbReference>
<evidence type="ECO:0000313" key="5">
    <source>
        <dbReference type="EMBL" id="KAB8036883.1"/>
    </source>
</evidence>
<dbReference type="Pfam" id="PF01420">
    <property type="entry name" value="Methylase_S"/>
    <property type="match status" value="1"/>
</dbReference>
<dbReference type="CDD" id="cd17517">
    <property type="entry name" value="RMtype1_S_EcoKI_StySPI-TRD2-CR2_like"/>
    <property type="match status" value="1"/>
</dbReference>
<evidence type="ECO:0000259" key="4">
    <source>
        <dbReference type="Pfam" id="PF01420"/>
    </source>
</evidence>
<name>A0A6N6VNW5_9BACT</name>
<dbReference type="Gene3D" id="3.90.220.20">
    <property type="entry name" value="DNA methylase specificity domains"/>
    <property type="match status" value="2"/>
</dbReference>
<dbReference type="PANTHER" id="PTHR30408">
    <property type="entry name" value="TYPE-1 RESTRICTION ENZYME ECOKI SPECIFICITY PROTEIN"/>
    <property type="match status" value="1"/>
</dbReference>
<dbReference type="InterPro" id="IPR000055">
    <property type="entry name" value="Restrct_endonuc_typeI_TRD"/>
</dbReference>
<dbReference type="InterPro" id="IPR052021">
    <property type="entry name" value="Type-I_RS_S_subunit"/>
</dbReference>
<dbReference type="CDD" id="cd17266">
    <property type="entry name" value="RMtype1_S_Sau1132ORF3780P-TRD2-CR2_like"/>
    <property type="match status" value="1"/>
</dbReference>
<feature type="domain" description="Type I restriction modification DNA specificity" evidence="4">
    <location>
        <begin position="1"/>
        <end position="155"/>
    </location>
</feature>
<evidence type="ECO:0000313" key="6">
    <source>
        <dbReference type="Proteomes" id="UP000437748"/>
    </source>
</evidence>
<keyword evidence="3" id="KW-0238">DNA-binding</keyword>
<dbReference type="GO" id="GO:0003677">
    <property type="term" value="F:DNA binding"/>
    <property type="evidence" value="ECO:0007669"/>
    <property type="project" value="UniProtKB-KW"/>
</dbReference>
<dbReference type="AlphaFoldDB" id="A0A6N6VNW5"/>
<protein>
    <recommendedName>
        <fullName evidence="4">Type I restriction modification DNA specificity domain-containing protein</fullName>
    </recommendedName>
</protein>
<dbReference type="OrthoDB" id="398435at2"/>
<proteinExistence type="inferred from homology"/>
<comment type="caution">
    <text evidence="5">The sequence shown here is derived from an EMBL/GenBank/DDBJ whole genome shotgun (WGS) entry which is preliminary data.</text>
</comment>
<evidence type="ECO:0000256" key="1">
    <source>
        <dbReference type="ARBA" id="ARBA00010923"/>
    </source>
</evidence>
<reference evidence="5 6" key="1">
    <citation type="submission" date="2019-10" db="EMBL/GenBank/DDBJ databases">
        <title>New species of Slilvanegrellaceae.</title>
        <authorList>
            <person name="Pitt A."/>
            <person name="Hahn M.W."/>
        </authorList>
    </citation>
    <scope>NUCLEOTIDE SEQUENCE [LARGE SCALE GENOMIC DNA]</scope>
    <source>
        <strain evidence="5 6">SP-Ram-0.45-NSY-1</strain>
    </source>
</reference>
<keyword evidence="6" id="KW-1185">Reference proteome</keyword>
<evidence type="ECO:0000256" key="3">
    <source>
        <dbReference type="ARBA" id="ARBA00023125"/>
    </source>
</evidence>
<accession>A0A6N6VNW5</accession>
<dbReference type="InterPro" id="IPR044946">
    <property type="entry name" value="Restrct_endonuc_typeI_TRD_sf"/>
</dbReference>
<dbReference type="PANTHER" id="PTHR30408:SF12">
    <property type="entry name" value="TYPE I RESTRICTION ENZYME MJAVIII SPECIFICITY SUBUNIT"/>
    <property type="match status" value="1"/>
</dbReference>
<comment type="similarity">
    <text evidence="1">Belongs to the type-I restriction system S methylase family.</text>
</comment>